<dbReference type="PANTHER" id="PTHR35525:SF3">
    <property type="entry name" value="BLL6575 PROTEIN"/>
    <property type="match status" value="1"/>
</dbReference>
<dbReference type="InterPro" id="IPR010852">
    <property type="entry name" value="ABATE"/>
</dbReference>
<protein>
    <recommendedName>
        <fullName evidence="1">Zinc finger CGNR domain-containing protein</fullName>
    </recommendedName>
</protein>
<dbReference type="RefSeq" id="WP_135481133.1">
    <property type="nucleotide sequence ID" value="NZ_SRMF01000001.1"/>
</dbReference>
<dbReference type="Pfam" id="PF07336">
    <property type="entry name" value="ABATE"/>
    <property type="match status" value="1"/>
</dbReference>
<comment type="caution">
    <text evidence="2">The sequence shown here is derived from an EMBL/GenBank/DDBJ whole genome shotgun (WGS) entry which is preliminary data.</text>
</comment>
<feature type="domain" description="Zinc finger CGNR" evidence="1">
    <location>
        <begin position="145"/>
        <end position="187"/>
    </location>
</feature>
<dbReference type="AlphaFoldDB" id="A0A4Z0WII5"/>
<accession>A0A4Z0WII5</accession>
<dbReference type="OrthoDB" id="9808437at2"/>
<sequence>MTVTQNHQLVGGRLCLDFLNTADWQDETLVADHVETLADLSAWSRRAGLHFKPVQHADATTALQRISAFRQDLRALFLKVMTGQGLNQGDANFLNSAFATSQGTNPITVADGALVYQHSDDLCRDLQLPVLFSALDLLTSPDIHRVKRCPGHKCGWLFVDQSRNGARKWCSMETCGNREKARSHYKRTRG</sequence>
<dbReference type="InterPro" id="IPR021005">
    <property type="entry name" value="Znf_CGNR"/>
</dbReference>
<dbReference type="Pfam" id="PF11706">
    <property type="entry name" value="zf-CGNR"/>
    <property type="match status" value="1"/>
</dbReference>
<dbReference type="InterPro" id="IPR023286">
    <property type="entry name" value="ABATE_dom_sf"/>
</dbReference>
<gene>
    <name evidence="2" type="ORF">E4656_03230</name>
</gene>
<dbReference type="SUPFAM" id="SSF160904">
    <property type="entry name" value="Jann2411-like"/>
    <property type="match status" value="1"/>
</dbReference>
<dbReference type="Gene3D" id="1.10.3300.10">
    <property type="entry name" value="Jann2411-like domain"/>
    <property type="match status" value="1"/>
</dbReference>
<dbReference type="EMBL" id="SRMF01000001">
    <property type="protein sequence ID" value="TGG95451.1"/>
    <property type="molecule type" value="Genomic_DNA"/>
</dbReference>
<reference evidence="2 3" key="1">
    <citation type="submission" date="2019-04" db="EMBL/GenBank/DDBJ databases">
        <title>Natronospirillum operosus gen. nov., sp. nov., a haloalkaliphilic satellite isolated from decaying biomass of laboratory culture of cyanobacterium Geitlerinema sp. and proposal of Natronospirillaceae fam. nov. and Saccharospirillaceae fam. nov.</title>
        <authorList>
            <person name="Kevbrin V."/>
            <person name="Boltyanskaya Y."/>
            <person name="Koziaeva V."/>
            <person name="Grouzdev D.S."/>
            <person name="Park M."/>
            <person name="Cho J."/>
        </authorList>
    </citation>
    <scope>NUCLEOTIDE SEQUENCE [LARGE SCALE GENOMIC DNA]</scope>
    <source>
        <strain evidence="2 3">G-116</strain>
    </source>
</reference>
<proteinExistence type="predicted"/>
<name>A0A4Z0WII5_9GAMM</name>
<evidence type="ECO:0000259" key="1">
    <source>
        <dbReference type="Pfam" id="PF11706"/>
    </source>
</evidence>
<dbReference type="PANTHER" id="PTHR35525">
    <property type="entry name" value="BLL6575 PROTEIN"/>
    <property type="match status" value="1"/>
</dbReference>
<keyword evidence="3" id="KW-1185">Reference proteome</keyword>
<evidence type="ECO:0000313" key="2">
    <source>
        <dbReference type="EMBL" id="TGG95451.1"/>
    </source>
</evidence>
<dbReference type="Proteomes" id="UP000297475">
    <property type="component" value="Unassembled WGS sequence"/>
</dbReference>
<evidence type="ECO:0000313" key="3">
    <source>
        <dbReference type="Proteomes" id="UP000297475"/>
    </source>
</evidence>
<organism evidence="2 3">
    <name type="scientific">Natronospirillum operosum</name>
    <dbReference type="NCBI Taxonomy" id="2759953"/>
    <lineage>
        <taxon>Bacteria</taxon>
        <taxon>Pseudomonadati</taxon>
        <taxon>Pseudomonadota</taxon>
        <taxon>Gammaproteobacteria</taxon>
        <taxon>Oceanospirillales</taxon>
        <taxon>Natronospirillaceae</taxon>
        <taxon>Natronospirillum</taxon>
    </lineage>
</organism>